<reference evidence="2 3" key="2">
    <citation type="journal article" date="2008" name="Nature">
        <title>The Phaeodactylum genome reveals the evolutionary history of diatom genomes.</title>
        <authorList>
            <person name="Bowler C."/>
            <person name="Allen A.E."/>
            <person name="Badger J.H."/>
            <person name="Grimwood J."/>
            <person name="Jabbari K."/>
            <person name="Kuo A."/>
            <person name="Maheswari U."/>
            <person name="Martens C."/>
            <person name="Maumus F."/>
            <person name="Otillar R.P."/>
            <person name="Rayko E."/>
            <person name="Salamov A."/>
            <person name="Vandepoele K."/>
            <person name="Beszteri B."/>
            <person name="Gruber A."/>
            <person name="Heijde M."/>
            <person name="Katinka M."/>
            <person name="Mock T."/>
            <person name="Valentin K."/>
            <person name="Verret F."/>
            <person name="Berges J.A."/>
            <person name="Brownlee C."/>
            <person name="Cadoret J.P."/>
            <person name="Chiovitti A."/>
            <person name="Choi C.J."/>
            <person name="Coesel S."/>
            <person name="De Martino A."/>
            <person name="Detter J.C."/>
            <person name="Durkin C."/>
            <person name="Falciatore A."/>
            <person name="Fournet J."/>
            <person name="Haruta M."/>
            <person name="Huysman M.J."/>
            <person name="Jenkins B.D."/>
            <person name="Jiroutova K."/>
            <person name="Jorgensen R.E."/>
            <person name="Joubert Y."/>
            <person name="Kaplan A."/>
            <person name="Kroger N."/>
            <person name="Kroth P.G."/>
            <person name="La Roche J."/>
            <person name="Lindquist E."/>
            <person name="Lommer M."/>
            <person name="Martin-Jezequel V."/>
            <person name="Lopez P.J."/>
            <person name="Lucas S."/>
            <person name="Mangogna M."/>
            <person name="McGinnis K."/>
            <person name="Medlin L.K."/>
            <person name="Montsant A."/>
            <person name="Oudot-Le Secq M.P."/>
            <person name="Napoli C."/>
            <person name="Obornik M."/>
            <person name="Parker M.S."/>
            <person name="Petit J.L."/>
            <person name="Porcel B.M."/>
            <person name="Poulsen N."/>
            <person name="Robison M."/>
            <person name="Rychlewski L."/>
            <person name="Rynearson T.A."/>
            <person name="Schmutz J."/>
            <person name="Shapiro H."/>
            <person name="Siaut M."/>
            <person name="Stanley M."/>
            <person name="Sussman M.R."/>
            <person name="Taylor A.R."/>
            <person name="Vardi A."/>
            <person name="von Dassow P."/>
            <person name="Vyverman W."/>
            <person name="Willis A."/>
            <person name="Wyrwicz L.S."/>
            <person name="Rokhsar D.S."/>
            <person name="Weissenbach J."/>
            <person name="Armbrust E.V."/>
            <person name="Green B.R."/>
            <person name="Van de Peer Y."/>
            <person name="Grigoriev I.V."/>
        </authorList>
    </citation>
    <scope>NUCLEOTIDE SEQUENCE [LARGE SCALE GENOMIC DNA]</scope>
    <source>
        <strain evidence="2 3">CCMP1335</strain>
    </source>
</reference>
<gene>
    <name evidence="2" type="ORF">THAPSDRAFT_2319</name>
</gene>
<dbReference type="HOGENOM" id="CLU_065488_0_0_1"/>
<organism evidence="2 3">
    <name type="scientific">Thalassiosira pseudonana</name>
    <name type="common">Marine diatom</name>
    <name type="synonym">Cyclotella nana</name>
    <dbReference type="NCBI Taxonomy" id="35128"/>
    <lineage>
        <taxon>Eukaryota</taxon>
        <taxon>Sar</taxon>
        <taxon>Stramenopiles</taxon>
        <taxon>Ochrophyta</taxon>
        <taxon>Bacillariophyta</taxon>
        <taxon>Coscinodiscophyceae</taxon>
        <taxon>Thalassiosirophycidae</taxon>
        <taxon>Thalassiosirales</taxon>
        <taxon>Thalassiosiraceae</taxon>
        <taxon>Thalassiosira</taxon>
    </lineage>
</organism>
<dbReference type="Proteomes" id="UP000001449">
    <property type="component" value="Chromosome 2"/>
</dbReference>
<protein>
    <submittedName>
        <fullName evidence="2">Uncharacterized protein</fullName>
    </submittedName>
</protein>
<dbReference type="OMA" id="REDCCCA"/>
<dbReference type="GeneID" id="7450200"/>
<evidence type="ECO:0000313" key="2">
    <source>
        <dbReference type="EMBL" id="EED95200.1"/>
    </source>
</evidence>
<keyword evidence="1" id="KW-0472">Membrane</keyword>
<feature type="transmembrane region" description="Helical" evidence="1">
    <location>
        <begin position="80"/>
        <end position="99"/>
    </location>
</feature>
<dbReference type="eggNOG" id="ENOG502SRZR">
    <property type="taxonomic scope" value="Eukaryota"/>
</dbReference>
<dbReference type="InterPro" id="IPR006461">
    <property type="entry name" value="PLAC_motif_containing"/>
</dbReference>
<evidence type="ECO:0000313" key="3">
    <source>
        <dbReference type="Proteomes" id="UP000001449"/>
    </source>
</evidence>
<evidence type="ECO:0000256" key="1">
    <source>
        <dbReference type="SAM" id="Phobius"/>
    </source>
</evidence>
<keyword evidence="3" id="KW-1185">Reference proteome</keyword>
<name>B8BU10_THAPS</name>
<keyword evidence="1" id="KW-1133">Transmembrane helix</keyword>
<dbReference type="AlphaFoldDB" id="B8BU10"/>
<accession>B8BU10</accession>
<keyword evidence="1" id="KW-0812">Transmembrane</keyword>
<sequence>MTLAAGYQLDIELDGVNYKCQVPTGGVEAGQKFNVKAFDLESTAALPMDRWRDVLLAQVMTRLKLNWNGEAGNKGNTFKVIVGVWIAFILVRWVLGLGINYGNAQILQTVIFYLDIAFFIFIIVLAVRTRSYLRARSNIPERNCAGCEDCCCVFWCSCCTLTQMARHTYDFDKYQAVCCNSTGIASGVAEIV</sequence>
<dbReference type="Pfam" id="PF04749">
    <property type="entry name" value="PLAC8"/>
    <property type="match status" value="1"/>
</dbReference>
<dbReference type="KEGG" id="tps:THAPSDRAFT_2319"/>
<feature type="transmembrane region" description="Helical" evidence="1">
    <location>
        <begin position="105"/>
        <end position="127"/>
    </location>
</feature>
<reference evidence="2 3" key="1">
    <citation type="journal article" date="2004" name="Science">
        <title>The genome of the diatom Thalassiosira pseudonana: ecology, evolution, and metabolism.</title>
        <authorList>
            <person name="Armbrust E.V."/>
            <person name="Berges J.A."/>
            <person name="Bowler C."/>
            <person name="Green B.R."/>
            <person name="Martinez D."/>
            <person name="Putnam N.H."/>
            <person name="Zhou S."/>
            <person name="Allen A.E."/>
            <person name="Apt K.E."/>
            <person name="Bechner M."/>
            <person name="Brzezinski M.A."/>
            <person name="Chaal B.K."/>
            <person name="Chiovitti A."/>
            <person name="Davis A.K."/>
            <person name="Demarest M.S."/>
            <person name="Detter J.C."/>
            <person name="Glavina T."/>
            <person name="Goodstein D."/>
            <person name="Hadi M.Z."/>
            <person name="Hellsten U."/>
            <person name="Hildebrand M."/>
            <person name="Jenkins B.D."/>
            <person name="Jurka J."/>
            <person name="Kapitonov V.V."/>
            <person name="Kroger N."/>
            <person name="Lau W.W."/>
            <person name="Lane T.W."/>
            <person name="Larimer F.W."/>
            <person name="Lippmeier J.C."/>
            <person name="Lucas S."/>
            <person name="Medina M."/>
            <person name="Montsant A."/>
            <person name="Obornik M."/>
            <person name="Parker M.S."/>
            <person name="Palenik B."/>
            <person name="Pazour G.J."/>
            <person name="Richardson P.M."/>
            <person name="Rynearson T.A."/>
            <person name="Saito M.A."/>
            <person name="Schwartz D.C."/>
            <person name="Thamatrakoln K."/>
            <person name="Valentin K."/>
            <person name="Vardi A."/>
            <person name="Wilkerson F.P."/>
            <person name="Rokhsar D.S."/>
        </authorList>
    </citation>
    <scope>NUCLEOTIDE SEQUENCE [LARGE SCALE GENOMIC DNA]</scope>
    <source>
        <strain evidence="2 3">CCMP1335</strain>
    </source>
</reference>
<proteinExistence type="predicted"/>
<dbReference type="InParanoid" id="B8BU10"/>
<dbReference type="EMBL" id="CM000639">
    <property type="protein sequence ID" value="EED95200.1"/>
    <property type="molecule type" value="Genomic_DNA"/>
</dbReference>
<dbReference type="PaxDb" id="35128-Thaps2319"/>
<dbReference type="RefSeq" id="XP_002287757.1">
    <property type="nucleotide sequence ID" value="XM_002287721.1"/>
</dbReference>